<evidence type="ECO:0000313" key="2">
    <source>
        <dbReference type="EMBL" id="KKM97143.1"/>
    </source>
</evidence>
<evidence type="ECO:0000259" key="1">
    <source>
        <dbReference type="PROSITE" id="PS50006"/>
    </source>
</evidence>
<dbReference type="AlphaFoldDB" id="A0A0F9LUP1"/>
<accession>A0A0F9LUP1</accession>
<comment type="caution">
    <text evidence="2">The sequence shown here is derived from an EMBL/GenBank/DDBJ whole genome shotgun (WGS) entry which is preliminary data.</text>
</comment>
<sequence>MMKVDLVQRGGRHDRNNMILVLAARFIGDQLDGMDDARVHVEVTGSKLTRRTLGRALDAGDPRGRDGWYTIQLKKDMPFLSKIVTLAHELVHVSQYVTGRLTLADGCVTWEGSYLGSIRLIPYLTRPWEVEAFGNETKLAKQYLAWEEQA</sequence>
<proteinExistence type="predicted"/>
<organism evidence="2">
    <name type="scientific">marine sediment metagenome</name>
    <dbReference type="NCBI Taxonomy" id="412755"/>
    <lineage>
        <taxon>unclassified sequences</taxon>
        <taxon>metagenomes</taxon>
        <taxon>ecological metagenomes</taxon>
    </lineage>
</organism>
<feature type="domain" description="FHA" evidence="1">
    <location>
        <begin position="51"/>
        <end position="120"/>
    </location>
</feature>
<dbReference type="InterPro" id="IPR000253">
    <property type="entry name" value="FHA_dom"/>
</dbReference>
<reference evidence="2" key="1">
    <citation type="journal article" date="2015" name="Nature">
        <title>Complex archaea that bridge the gap between prokaryotes and eukaryotes.</title>
        <authorList>
            <person name="Spang A."/>
            <person name="Saw J.H."/>
            <person name="Jorgensen S.L."/>
            <person name="Zaremba-Niedzwiedzka K."/>
            <person name="Martijn J."/>
            <person name="Lind A.E."/>
            <person name="van Eijk R."/>
            <person name="Schleper C."/>
            <person name="Guy L."/>
            <person name="Ettema T.J."/>
        </authorList>
    </citation>
    <scope>NUCLEOTIDE SEQUENCE</scope>
</reference>
<dbReference type="PROSITE" id="PS50006">
    <property type="entry name" value="FHA_DOMAIN"/>
    <property type="match status" value="1"/>
</dbReference>
<dbReference type="EMBL" id="LAZR01005785">
    <property type="protein sequence ID" value="KKM97143.1"/>
    <property type="molecule type" value="Genomic_DNA"/>
</dbReference>
<name>A0A0F9LUP1_9ZZZZ</name>
<gene>
    <name evidence="2" type="ORF">LCGC14_1171120</name>
</gene>
<protein>
    <recommendedName>
        <fullName evidence="1">FHA domain-containing protein</fullName>
    </recommendedName>
</protein>